<dbReference type="Gene3D" id="1.10.510.10">
    <property type="entry name" value="Transferase(Phosphotransferase) domain 1"/>
    <property type="match status" value="1"/>
</dbReference>
<dbReference type="FunFam" id="1.10.238.10:FF:000001">
    <property type="entry name" value="Calmodulin 1"/>
    <property type="match status" value="1"/>
</dbReference>
<gene>
    <name evidence="11" type="ORF">LDAN0321_LOCUS13630</name>
</gene>
<dbReference type="InterPro" id="IPR000719">
    <property type="entry name" value="Prot_kinase_dom"/>
</dbReference>
<keyword evidence="6" id="KW-0067">ATP-binding</keyword>
<evidence type="ECO:0000256" key="5">
    <source>
        <dbReference type="ARBA" id="ARBA00022777"/>
    </source>
</evidence>
<keyword evidence="2" id="KW-0723">Serine/threonine-protein kinase</keyword>
<protein>
    <recommendedName>
        <fullName evidence="12">Calmodulin</fullName>
    </recommendedName>
</protein>
<dbReference type="PROSITE" id="PS50011">
    <property type="entry name" value="PROTEIN_KINASE_DOM"/>
    <property type="match status" value="1"/>
</dbReference>
<evidence type="ECO:0000256" key="8">
    <source>
        <dbReference type="SAM" id="SignalP"/>
    </source>
</evidence>
<dbReference type="SUPFAM" id="SSF56112">
    <property type="entry name" value="Protein kinase-like (PK-like)"/>
    <property type="match status" value="1"/>
</dbReference>
<evidence type="ECO:0000256" key="4">
    <source>
        <dbReference type="ARBA" id="ARBA00022741"/>
    </source>
</evidence>
<dbReference type="InterPro" id="IPR011009">
    <property type="entry name" value="Kinase-like_dom_sf"/>
</dbReference>
<keyword evidence="8" id="KW-0732">Signal</keyword>
<dbReference type="Gene3D" id="1.10.238.10">
    <property type="entry name" value="EF-hand"/>
    <property type="match status" value="2"/>
</dbReference>
<feature type="domain" description="EF-hand" evidence="10">
    <location>
        <begin position="205"/>
        <end position="240"/>
    </location>
</feature>
<feature type="chain" id="PRO_5031360054" description="Calmodulin" evidence="8">
    <location>
        <begin position="16"/>
        <end position="285"/>
    </location>
</feature>
<dbReference type="GO" id="GO:0005524">
    <property type="term" value="F:ATP binding"/>
    <property type="evidence" value="ECO:0007669"/>
    <property type="project" value="UniProtKB-KW"/>
</dbReference>
<dbReference type="Pfam" id="PF13499">
    <property type="entry name" value="EF-hand_7"/>
    <property type="match status" value="2"/>
</dbReference>
<comment type="cofactor">
    <cofactor evidence="1">
        <name>Mg(2+)</name>
        <dbReference type="ChEBI" id="CHEBI:18420"/>
    </cofactor>
</comment>
<evidence type="ECO:0008006" key="12">
    <source>
        <dbReference type="Google" id="ProtNLM"/>
    </source>
</evidence>
<evidence type="ECO:0000256" key="7">
    <source>
        <dbReference type="ARBA" id="ARBA00024334"/>
    </source>
</evidence>
<dbReference type="EMBL" id="HBGY01021644">
    <property type="protein sequence ID" value="CAD9591710.1"/>
    <property type="molecule type" value="Transcribed_RNA"/>
</dbReference>
<feature type="signal peptide" evidence="8">
    <location>
        <begin position="1"/>
        <end position="15"/>
    </location>
</feature>
<evidence type="ECO:0000256" key="3">
    <source>
        <dbReference type="ARBA" id="ARBA00022679"/>
    </source>
</evidence>
<proteinExistence type="inferred from homology"/>
<evidence type="ECO:0000256" key="2">
    <source>
        <dbReference type="ARBA" id="ARBA00022527"/>
    </source>
</evidence>
<dbReference type="PROSITE" id="PS50222">
    <property type="entry name" value="EF_HAND_2"/>
    <property type="match status" value="2"/>
</dbReference>
<dbReference type="Pfam" id="PF00069">
    <property type="entry name" value="Pkinase"/>
    <property type="match status" value="1"/>
</dbReference>
<dbReference type="InterPro" id="IPR011992">
    <property type="entry name" value="EF-hand-dom_pair"/>
</dbReference>
<comment type="similarity">
    <text evidence="7">Belongs to the protein kinase superfamily. Ser/Thr protein kinase family. CDPK subfamily.</text>
</comment>
<keyword evidence="5" id="KW-0418">Kinase</keyword>
<evidence type="ECO:0000259" key="10">
    <source>
        <dbReference type="PROSITE" id="PS50222"/>
    </source>
</evidence>
<evidence type="ECO:0000256" key="6">
    <source>
        <dbReference type="ARBA" id="ARBA00022840"/>
    </source>
</evidence>
<sequence length="285" mass="32510">MWSIGVLAYMLLASALPFECEDRNRSFSVRRKVTIEKIQKNKLTFKEERWKSISAEAKEFIKALCKTNIDKRWTAHEASKSTWIQKQSKLSDFIDGDDDEDGLLEKISRGLQDYSKASDLKKLGLLILAHRTPTTGDIVKLRKVFQKLDYENDGVITVNEFKGALGSLYPESDLDKMFHGIDIEQNGTIGYSEFLAATFETMFDLEENKLREVFSILDEDNTGFVSQKKLQEILGRECKNGSISELLNETDLVLDAEISVDEFLDLFHFTKRKKANTVLGPLMVS</sequence>
<name>A0A7S2KZR3_9STRA</name>
<evidence type="ECO:0000256" key="1">
    <source>
        <dbReference type="ARBA" id="ARBA00001946"/>
    </source>
</evidence>
<dbReference type="SMART" id="SM00054">
    <property type="entry name" value="EFh"/>
    <property type="match status" value="3"/>
</dbReference>
<reference evidence="11" key="1">
    <citation type="submission" date="2021-01" db="EMBL/GenBank/DDBJ databases">
        <authorList>
            <person name="Corre E."/>
            <person name="Pelletier E."/>
            <person name="Niang G."/>
            <person name="Scheremetjew M."/>
            <person name="Finn R."/>
            <person name="Kale V."/>
            <person name="Holt S."/>
            <person name="Cochrane G."/>
            <person name="Meng A."/>
            <person name="Brown T."/>
            <person name="Cohen L."/>
        </authorList>
    </citation>
    <scope>NUCLEOTIDE SEQUENCE</scope>
    <source>
        <strain evidence="11">B650</strain>
    </source>
</reference>
<dbReference type="CDD" id="cd00051">
    <property type="entry name" value="EFh"/>
    <property type="match status" value="1"/>
</dbReference>
<accession>A0A7S2KZR3</accession>
<feature type="domain" description="Protein kinase" evidence="9">
    <location>
        <begin position="1"/>
        <end position="84"/>
    </location>
</feature>
<dbReference type="GO" id="GO:0004674">
    <property type="term" value="F:protein serine/threonine kinase activity"/>
    <property type="evidence" value="ECO:0007669"/>
    <property type="project" value="UniProtKB-KW"/>
</dbReference>
<evidence type="ECO:0000259" key="9">
    <source>
        <dbReference type="PROSITE" id="PS50011"/>
    </source>
</evidence>
<evidence type="ECO:0000313" key="11">
    <source>
        <dbReference type="EMBL" id="CAD9591710.1"/>
    </source>
</evidence>
<dbReference type="InterPro" id="IPR002048">
    <property type="entry name" value="EF_hand_dom"/>
</dbReference>
<dbReference type="InterPro" id="IPR050205">
    <property type="entry name" value="CDPK_Ser/Thr_kinases"/>
</dbReference>
<dbReference type="GO" id="GO:0005509">
    <property type="term" value="F:calcium ion binding"/>
    <property type="evidence" value="ECO:0007669"/>
    <property type="project" value="InterPro"/>
</dbReference>
<dbReference type="AlphaFoldDB" id="A0A7S2KZR3"/>
<dbReference type="SUPFAM" id="SSF47473">
    <property type="entry name" value="EF-hand"/>
    <property type="match status" value="1"/>
</dbReference>
<keyword evidence="3" id="KW-0808">Transferase</keyword>
<dbReference type="PANTHER" id="PTHR24349">
    <property type="entry name" value="SERINE/THREONINE-PROTEIN KINASE"/>
    <property type="match status" value="1"/>
</dbReference>
<feature type="domain" description="EF-hand" evidence="10">
    <location>
        <begin position="136"/>
        <end position="171"/>
    </location>
</feature>
<organism evidence="11">
    <name type="scientific">Leptocylindrus danicus</name>
    <dbReference type="NCBI Taxonomy" id="163516"/>
    <lineage>
        <taxon>Eukaryota</taxon>
        <taxon>Sar</taxon>
        <taxon>Stramenopiles</taxon>
        <taxon>Ochrophyta</taxon>
        <taxon>Bacillariophyta</taxon>
        <taxon>Coscinodiscophyceae</taxon>
        <taxon>Chaetocerotophycidae</taxon>
        <taxon>Leptocylindrales</taxon>
        <taxon>Leptocylindraceae</taxon>
        <taxon>Leptocylindrus</taxon>
    </lineage>
</organism>
<keyword evidence="4" id="KW-0547">Nucleotide-binding</keyword>